<protein>
    <submittedName>
        <fullName evidence="1">Uncharacterized protein</fullName>
    </submittedName>
</protein>
<dbReference type="Proteomes" id="UP001235343">
    <property type="component" value="Unassembled WGS sequence"/>
</dbReference>
<keyword evidence="2" id="KW-1185">Reference proteome</keyword>
<dbReference type="RefSeq" id="WP_285933193.1">
    <property type="nucleotide sequence ID" value="NZ_JASTZU010000049.1"/>
</dbReference>
<evidence type="ECO:0000313" key="2">
    <source>
        <dbReference type="Proteomes" id="UP001235343"/>
    </source>
</evidence>
<gene>
    <name evidence="1" type="ORF">QQS35_15815</name>
</gene>
<dbReference type="EMBL" id="JASTZU010000049">
    <property type="protein sequence ID" value="MDL4841906.1"/>
    <property type="molecule type" value="Genomic_DNA"/>
</dbReference>
<comment type="caution">
    <text evidence="1">The sequence shown here is derived from an EMBL/GenBank/DDBJ whole genome shotgun (WGS) entry which is preliminary data.</text>
</comment>
<reference evidence="1 2" key="1">
    <citation type="submission" date="2023-06" db="EMBL/GenBank/DDBJ databases">
        <title>Aquibacillus rhizosphaerae LR5S19.</title>
        <authorList>
            <person name="Sun J.-Q."/>
        </authorList>
    </citation>
    <scope>NUCLEOTIDE SEQUENCE [LARGE SCALE GENOMIC DNA]</scope>
    <source>
        <strain evidence="1 2">LR5S19</strain>
    </source>
</reference>
<proteinExistence type="predicted"/>
<evidence type="ECO:0000313" key="1">
    <source>
        <dbReference type="EMBL" id="MDL4841906.1"/>
    </source>
</evidence>
<accession>A0ABT7L7R7</accession>
<organism evidence="1 2">
    <name type="scientific">Aquibacillus rhizosphaerae</name>
    <dbReference type="NCBI Taxonomy" id="3051431"/>
    <lineage>
        <taxon>Bacteria</taxon>
        <taxon>Bacillati</taxon>
        <taxon>Bacillota</taxon>
        <taxon>Bacilli</taxon>
        <taxon>Bacillales</taxon>
        <taxon>Bacillaceae</taxon>
        <taxon>Aquibacillus</taxon>
    </lineage>
</organism>
<sequence length="68" mass="7451">MKITPDGDPTNNLSYNGSLENKAYYIASSKESLVGKTIPKMVIENVQAAVPGQATVDKLIRKLKKDEK</sequence>
<name>A0ABT7L7R7_9BACI</name>